<keyword evidence="1" id="KW-0732">Signal</keyword>
<dbReference type="InterPro" id="IPR018666">
    <property type="entry name" value="DUF2125"/>
</dbReference>
<feature type="chain" id="PRO_5045848580" evidence="1">
    <location>
        <begin position="20"/>
        <end position="512"/>
    </location>
</feature>
<evidence type="ECO:0000313" key="3">
    <source>
        <dbReference type="Proteomes" id="UP001595632"/>
    </source>
</evidence>
<dbReference type="Pfam" id="PF09898">
    <property type="entry name" value="DUF2125"/>
    <property type="match status" value="1"/>
</dbReference>
<protein>
    <submittedName>
        <fullName evidence="2">DUF2125 domain-containing protein</fullName>
    </submittedName>
</protein>
<dbReference type="Proteomes" id="UP001595632">
    <property type="component" value="Unassembled WGS sequence"/>
</dbReference>
<accession>A0ABV7GK60</accession>
<keyword evidence="3" id="KW-1185">Reference proteome</keyword>
<name>A0ABV7GK60_9RHOB</name>
<sequence length="512" mass="54401">MTKAPLPIAALTLFPLAAAADVTPQDVWDNMSLAMSAMGAEVTAELAEDGATLTVSDMVVAFAFPNDTGSLEVDMGALVLTGLDDGTVRIEMPASQDLAIRGALEGEGSFSTTVTLGAENYVTTATGEAGDVTYHYELDAYDVAFTGLELQGAPGEEAPEADIDGNMRFETMKGFYRIWGDDLVRMSTRGTMESGAFDIGFEMTTPDGDTLVQNNSAVMGAMESSGEMALPQGMSIMALGEALRDGLMLSYEYRLDSQETEQDQTLNDEPLGSQTASYGLTTGTLGFSAEGLSLTGQVENYEMELMQPMIMPIPLQFAISMADGSLSVPVLRSDEPADSHMRFALDGLTLGDSLWGMVDPAGQLPRDPMQVVIDLTAKLKLLFDMVSYDQLVELESSDEVPAEVSEVGITEILLNAVGAEVMAQGAFTLDNSDLETFDGFPATDGAATVTLKGFDPLLDTLIAMGLVPEDQAGMARMMLGGFAQRDDEGTYTSDIEIDGETGQISANGQRIR</sequence>
<feature type="signal peptide" evidence="1">
    <location>
        <begin position="1"/>
        <end position="19"/>
    </location>
</feature>
<dbReference type="EMBL" id="JBHRTB010000010">
    <property type="protein sequence ID" value="MFC3141963.1"/>
    <property type="molecule type" value="Genomic_DNA"/>
</dbReference>
<evidence type="ECO:0000313" key="2">
    <source>
        <dbReference type="EMBL" id="MFC3141963.1"/>
    </source>
</evidence>
<organism evidence="2 3">
    <name type="scientific">Psychromarinibacter halotolerans</name>
    <dbReference type="NCBI Taxonomy" id="1775175"/>
    <lineage>
        <taxon>Bacteria</taxon>
        <taxon>Pseudomonadati</taxon>
        <taxon>Pseudomonadota</taxon>
        <taxon>Alphaproteobacteria</taxon>
        <taxon>Rhodobacterales</taxon>
        <taxon>Paracoccaceae</taxon>
        <taxon>Psychromarinibacter</taxon>
    </lineage>
</organism>
<proteinExistence type="predicted"/>
<dbReference type="RefSeq" id="WP_275631792.1">
    <property type="nucleotide sequence ID" value="NZ_JARGYD010000002.1"/>
</dbReference>
<evidence type="ECO:0000256" key="1">
    <source>
        <dbReference type="SAM" id="SignalP"/>
    </source>
</evidence>
<comment type="caution">
    <text evidence="2">The sequence shown here is derived from an EMBL/GenBank/DDBJ whole genome shotgun (WGS) entry which is preliminary data.</text>
</comment>
<reference evidence="3" key="1">
    <citation type="journal article" date="2019" name="Int. J. Syst. Evol. Microbiol.">
        <title>The Global Catalogue of Microorganisms (GCM) 10K type strain sequencing project: providing services to taxonomists for standard genome sequencing and annotation.</title>
        <authorList>
            <consortium name="The Broad Institute Genomics Platform"/>
            <consortium name="The Broad Institute Genome Sequencing Center for Infectious Disease"/>
            <person name="Wu L."/>
            <person name="Ma J."/>
        </authorList>
    </citation>
    <scope>NUCLEOTIDE SEQUENCE [LARGE SCALE GENOMIC DNA]</scope>
    <source>
        <strain evidence="3">KCTC 52366</strain>
    </source>
</reference>
<gene>
    <name evidence="2" type="ORF">ACFOGP_04545</name>
</gene>